<dbReference type="PROSITE" id="PS00059">
    <property type="entry name" value="ADH_ZINC"/>
    <property type="match status" value="1"/>
</dbReference>
<evidence type="ECO:0000256" key="4">
    <source>
        <dbReference type="RuleBase" id="RU361277"/>
    </source>
</evidence>
<dbReference type="Gene3D" id="3.40.50.720">
    <property type="entry name" value="NAD(P)-binding Rossmann-like Domain"/>
    <property type="match status" value="1"/>
</dbReference>
<comment type="caution">
    <text evidence="7">The sequence shown here is derived from an EMBL/GenBank/DDBJ whole genome shotgun (WGS) entry which is preliminary data.</text>
</comment>
<evidence type="ECO:0000256" key="3">
    <source>
        <dbReference type="ARBA" id="ARBA00023002"/>
    </source>
</evidence>
<comment type="cofactor">
    <cofactor evidence="4">
        <name>Zn(2+)</name>
        <dbReference type="ChEBI" id="CHEBI:29105"/>
    </cofactor>
</comment>
<keyword evidence="3" id="KW-0560">Oxidoreductase</keyword>
<dbReference type="InterPro" id="IPR002328">
    <property type="entry name" value="ADH_Zn_CS"/>
</dbReference>
<dbReference type="Gene3D" id="3.90.180.10">
    <property type="entry name" value="Medium-chain alcohol dehydrogenases, catalytic domain"/>
    <property type="match status" value="1"/>
</dbReference>
<dbReference type="InterPro" id="IPR011032">
    <property type="entry name" value="GroES-like_sf"/>
</dbReference>
<evidence type="ECO:0000259" key="5">
    <source>
        <dbReference type="SMART" id="SM00829"/>
    </source>
</evidence>
<dbReference type="SMART" id="SM00829">
    <property type="entry name" value="PKS_ER"/>
    <property type="match status" value="1"/>
</dbReference>
<keyword evidence="1 4" id="KW-0479">Metal-binding</keyword>
<dbReference type="GO" id="GO:0008270">
    <property type="term" value="F:zinc ion binding"/>
    <property type="evidence" value="ECO:0007669"/>
    <property type="project" value="InterPro"/>
</dbReference>
<keyword evidence="9" id="KW-1185">Reference proteome</keyword>
<evidence type="ECO:0000313" key="9">
    <source>
        <dbReference type="Proteomes" id="UP001256547"/>
    </source>
</evidence>
<dbReference type="Pfam" id="PF00107">
    <property type="entry name" value="ADH_zinc_N"/>
    <property type="match status" value="1"/>
</dbReference>
<dbReference type="PANTHER" id="PTHR43401">
    <property type="entry name" value="L-THREONINE 3-DEHYDROGENASE"/>
    <property type="match status" value="1"/>
</dbReference>
<evidence type="ECO:0000313" key="8">
    <source>
        <dbReference type="Proteomes" id="UP001245561"/>
    </source>
</evidence>
<gene>
    <name evidence="7" type="ORF">P7D36_05705</name>
    <name evidence="6" type="ORF">P7D39_05010</name>
</gene>
<evidence type="ECO:0000313" key="7">
    <source>
        <dbReference type="EMBL" id="MDT2637007.1"/>
    </source>
</evidence>
<dbReference type="PANTHER" id="PTHR43401:SF2">
    <property type="entry name" value="L-THREONINE 3-DEHYDROGENASE"/>
    <property type="match status" value="1"/>
</dbReference>
<accession>A0AAW8TK37</accession>
<dbReference type="InterPro" id="IPR050129">
    <property type="entry name" value="Zn_alcohol_dh"/>
</dbReference>
<dbReference type="GO" id="GO:0016491">
    <property type="term" value="F:oxidoreductase activity"/>
    <property type="evidence" value="ECO:0007669"/>
    <property type="project" value="UniProtKB-KW"/>
</dbReference>
<dbReference type="InterPro" id="IPR020843">
    <property type="entry name" value="ER"/>
</dbReference>
<dbReference type="Proteomes" id="UP001256547">
    <property type="component" value="Unassembled WGS sequence"/>
</dbReference>
<dbReference type="InterPro" id="IPR013154">
    <property type="entry name" value="ADH-like_N"/>
</dbReference>
<dbReference type="EMBL" id="JARPYR010000007">
    <property type="protein sequence ID" value="MDT2596386.1"/>
    <property type="molecule type" value="Genomic_DNA"/>
</dbReference>
<keyword evidence="2 4" id="KW-0862">Zinc</keyword>
<organism evidence="7 8">
    <name type="scientific">Enterococcus dongliensis</name>
    <dbReference type="NCBI Taxonomy" id="2559925"/>
    <lineage>
        <taxon>Bacteria</taxon>
        <taxon>Bacillati</taxon>
        <taxon>Bacillota</taxon>
        <taxon>Bacilli</taxon>
        <taxon>Lactobacillales</taxon>
        <taxon>Enterococcaceae</taxon>
        <taxon>Enterococcus</taxon>
    </lineage>
</organism>
<dbReference type="RefSeq" id="WP_137603654.1">
    <property type="nucleotide sequence ID" value="NZ_JARPYR010000007.1"/>
</dbReference>
<dbReference type="SUPFAM" id="SSF51735">
    <property type="entry name" value="NAD(P)-binding Rossmann-fold domains"/>
    <property type="match status" value="1"/>
</dbReference>
<dbReference type="Proteomes" id="UP001245561">
    <property type="component" value="Unassembled WGS sequence"/>
</dbReference>
<evidence type="ECO:0000313" key="6">
    <source>
        <dbReference type="EMBL" id="MDT2596386.1"/>
    </source>
</evidence>
<evidence type="ECO:0000256" key="1">
    <source>
        <dbReference type="ARBA" id="ARBA00022723"/>
    </source>
</evidence>
<sequence length="354" mass="39793">MKAALLKGLNYFEIEEIEKPVPSDHEVLVKVKAAGICGSDIHKMQNEWKYELPMVTGHEFSGVIESIGTEVKKVSVGDRVAIAPLIPCHECTYCKSGKYQLCENYTMIGSHRYGGFEEYVTVPEENVINIGENISFEEAAMIEPLAVAAHGVMGLDPKLGDTVAVFGLGTIGILTVQWLRLTGVKKIIGIDIDPNKIKEAMKYGVTDTINSLEESLEDRIFELTDNKGVDIAIECAGSKITEEQCLLITRKGGLIGYQGIAYSDVLLHQKAFENIFRREYTIKGFWNSYSAPFPGKEWIHSAEFIEQGKINLKDLISHRYELNDIQKAFNLTVNREESYNKVMIFPEERKEEEK</sequence>
<proteinExistence type="inferred from homology"/>
<dbReference type="EMBL" id="JARPYT010000006">
    <property type="protein sequence ID" value="MDT2637007.1"/>
    <property type="molecule type" value="Genomic_DNA"/>
</dbReference>
<comment type="similarity">
    <text evidence="4">Belongs to the zinc-containing alcohol dehydrogenase family.</text>
</comment>
<name>A0AAW8TK37_9ENTE</name>
<dbReference type="InterPro" id="IPR036291">
    <property type="entry name" value="NAD(P)-bd_dom_sf"/>
</dbReference>
<reference evidence="7 9" key="1">
    <citation type="submission" date="2023-03" db="EMBL/GenBank/DDBJ databases">
        <authorList>
            <person name="Shen W."/>
            <person name="Cai J."/>
        </authorList>
    </citation>
    <scope>NUCLEOTIDE SEQUENCE</scope>
    <source>
        <strain evidence="7">P55-2</strain>
        <strain evidence="6 9">P72-2</strain>
    </source>
</reference>
<feature type="domain" description="Enoyl reductase (ER)" evidence="5">
    <location>
        <begin position="4"/>
        <end position="344"/>
    </location>
</feature>
<dbReference type="CDD" id="cd08236">
    <property type="entry name" value="sugar_DH"/>
    <property type="match status" value="1"/>
</dbReference>
<protein>
    <submittedName>
        <fullName evidence="7">Galactitol-1-phosphate 5-dehydrogenase</fullName>
    </submittedName>
</protein>
<dbReference type="InterPro" id="IPR013149">
    <property type="entry name" value="ADH-like_C"/>
</dbReference>
<dbReference type="AlphaFoldDB" id="A0AAW8TK37"/>
<evidence type="ECO:0000256" key="2">
    <source>
        <dbReference type="ARBA" id="ARBA00022833"/>
    </source>
</evidence>
<dbReference type="Pfam" id="PF08240">
    <property type="entry name" value="ADH_N"/>
    <property type="match status" value="1"/>
</dbReference>
<dbReference type="SUPFAM" id="SSF50129">
    <property type="entry name" value="GroES-like"/>
    <property type="match status" value="1"/>
</dbReference>